<dbReference type="InterPro" id="IPR035899">
    <property type="entry name" value="DBL_dom_sf"/>
</dbReference>
<dbReference type="EMBL" id="JAQQPM010000002">
    <property type="protein sequence ID" value="KAK2068356.1"/>
    <property type="molecule type" value="Genomic_DNA"/>
</dbReference>
<keyword evidence="5" id="KW-1185">Reference proteome</keyword>
<feature type="compositionally biased region" description="Low complexity" evidence="2">
    <location>
        <begin position="1394"/>
        <end position="1408"/>
    </location>
</feature>
<dbReference type="PANTHER" id="PTHR22834">
    <property type="entry name" value="NUCLEAR FUSION PROTEIN FUS2"/>
    <property type="match status" value="1"/>
</dbReference>
<accession>A0AAD9MCW4</accession>
<protein>
    <recommendedName>
        <fullName evidence="3">DH domain-containing protein</fullName>
    </recommendedName>
</protein>
<dbReference type="GO" id="GO:0005085">
    <property type="term" value="F:guanyl-nucleotide exchange factor activity"/>
    <property type="evidence" value="ECO:0007669"/>
    <property type="project" value="InterPro"/>
</dbReference>
<dbReference type="GO" id="GO:0031991">
    <property type="term" value="P:regulation of actomyosin contractile ring contraction"/>
    <property type="evidence" value="ECO:0007669"/>
    <property type="project" value="TreeGrafter"/>
</dbReference>
<gene>
    <name evidence="4" type="ORF">P8C59_002997</name>
</gene>
<evidence type="ECO:0000313" key="4">
    <source>
        <dbReference type="EMBL" id="KAK2068356.1"/>
    </source>
</evidence>
<name>A0AAD9MCW4_9PEZI</name>
<organism evidence="4 5">
    <name type="scientific">Phyllachora maydis</name>
    <dbReference type="NCBI Taxonomy" id="1825666"/>
    <lineage>
        <taxon>Eukaryota</taxon>
        <taxon>Fungi</taxon>
        <taxon>Dikarya</taxon>
        <taxon>Ascomycota</taxon>
        <taxon>Pezizomycotina</taxon>
        <taxon>Sordariomycetes</taxon>
        <taxon>Sordariomycetidae</taxon>
        <taxon>Phyllachorales</taxon>
        <taxon>Phyllachoraceae</taxon>
        <taxon>Phyllachora</taxon>
    </lineage>
</organism>
<dbReference type="Proteomes" id="UP001217918">
    <property type="component" value="Unassembled WGS sequence"/>
</dbReference>
<dbReference type="GO" id="GO:0032955">
    <property type="term" value="P:regulation of division septum assembly"/>
    <property type="evidence" value="ECO:0007669"/>
    <property type="project" value="TreeGrafter"/>
</dbReference>
<dbReference type="InterPro" id="IPR051492">
    <property type="entry name" value="Dynamin-Rho_GEF"/>
</dbReference>
<evidence type="ECO:0000313" key="5">
    <source>
        <dbReference type="Proteomes" id="UP001217918"/>
    </source>
</evidence>
<feature type="compositionally biased region" description="Low complexity" evidence="2">
    <location>
        <begin position="1447"/>
        <end position="1467"/>
    </location>
</feature>
<feature type="domain" description="DH" evidence="3">
    <location>
        <begin position="249"/>
        <end position="455"/>
    </location>
</feature>
<dbReference type="Pfam" id="PF25351">
    <property type="entry name" value="PH_BUD3_C"/>
    <property type="match status" value="1"/>
</dbReference>
<proteinExistence type="predicted"/>
<keyword evidence="1" id="KW-0175">Coiled coil</keyword>
<dbReference type="SUPFAM" id="SSF48065">
    <property type="entry name" value="DBL homology domain (DH-domain)"/>
    <property type="match status" value="1"/>
</dbReference>
<comment type="caution">
    <text evidence="4">The sequence shown here is derived from an EMBL/GenBank/DDBJ whole genome shotgun (WGS) entry which is preliminary data.</text>
</comment>
<feature type="compositionally biased region" description="Polar residues" evidence="2">
    <location>
        <begin position="1071"/>
        <end position="1093"/>
    </location>
</feature>
<feature type="compositionally biased region" description="Basic and acidic residues" evidence="2">
    <location>
        <begin position="856"/>
        <end position="868"/>
    </location>
</feature>
<dbReference type="Pfam" id="PF00621">
    <property type="entry name" value="RhoGEF"/>
    <property type="match status" value="1"/>
</dbReference>
<evidence type="ECO:0000256" key="2">
    <source>
        <dbReference type="SAM" id="MobiDB-lite"/>
    </source>
</evidence>
<dbReference type="GO" id="GO:0005737">
    <property type="term" value="C:cytoplasm"/>
    <property type="evidence" value="ECO:0007669"/>
    <property type="project" value="TreeGrafter"/>
</dbReference>
<feature type="region of interest" description="Disordered" evidence="2">
    <location>
        <begin position="843"/>
        <end position="868"/>
    </location>
</feature>
<feature type="region of interest" description="Disordered" evidence="2">
    <location>
        <begin position="1278"/>
        <end position="1309"/>
    </location>
</feature>
<dbReference type="Gene3D" id="1.20.900.10">
    <property type="entry name" value="Dbl homology (DH) domain"/>
    <property type="match status" value="1"/>
</dbReference>
<feature type="compositionally biased region" description="Polar residues" evidence="2">
    <location>
        <begin position="1291"/>
        <end position="1302"/>
    </location>
</feature>
<dbReference type="PROSITE" id="PS50010">
    <property type="entry name" value="DH_2"/>
    <property type="match status" value="1"/>
</dbReference>
<dbReference type="InterPro" id="IPR000219">
    <property type="entry name" value="DH_dom"/>
</dbReference>
<feature type="coiled-coil region" evidence="1">
    <location>
        <begin position="1559"/>
        <end position="1593"/>
    </location>
</feature>
<dbReference type="PANTHER" id="PTHR22834:SF21">
    <property type="entry name" value="GUANYL NUCLEOTIDE EXCHANGE FACTOR, PUTATIVE (AFU_ORTHOLOGUE AFUA_5G11890)-RELATED"/>
    <property type="match status" value="1"/>
</dbReference>
<dbReference type="InterPro" id="IPR057454">
    <property type="entry name" value="Bud3_C"/>
</dbReference>
<feature type="region of interest" description="Disordered" evidence="2">
    <location>
        <begin position="1336"/>
        <end position="1421"/>
    </location>
</feature>
<dbReference type="SMART" id="SM00325">
    <property type="entry name" value="RhoGEF"/>
    <property type="match status" value="1"/>
</dbReference>
<evidence type="ECO:0000259" key="3">
    <source>
        <dbReference type="PROSITE" id="PS50010"/>
    </source>
</evidence>
<feature type="region of interest" description="Disordered" evidence="2">
    <location>
        <begin position="1441"/>
        <end position="1468"/>
    </location>
</feature>
<feature type="compositionally biased region" description="Basic and acidic residues" evidence="2">
    <location>
        <begin position="1409"/>
        <end position="1421"/>
    </location>
</feature>
<feature type="region of interest" description="Disordered" evidence="2">
    <location>
        <begin position="1059"/>
        <end position="1216"/>
    </location>
</feature>
<sequence>MVRVTEELALSPEHVALYYASDPLLGHLPVLIFHGPSTTANYTLNSSRVQVHIFSAAGFASYPRVTISPNSPFYGVVSYLPREFQGDEVCRALAFGLCKYFRELPDTVKNHLRQSYPTTKGRRPGSAPTLFGEQHAADLAKAMVPADNTGEVVTVLGAALRTQHISNVDIDLVLPPGAIVPLQNADLEEVPDDEDDILDPTLRMYGGYTPLVKLFGEPVFMPTSRLRRAPSRPTSLNRSKSFSKDQKVDLRLKMGELVDTEERYVLKLQELVNKMAPEFRASAKERPQGSFSPGLDEVEKLFPQSAGEILQVNAAFMRELRRVMEESEESAVRDMEAPFPVPRSGGAAKTKDPSGALAMARLFLEWFPKFTDCYQDYIRASQHFPPLLNAFLDQQSSFRQRVAAKGEQMIRSILIEPVQRLPRYSLFIDQIVASLPITHPALQLMLKARDIITNICSMDEPIPDKPHVTSRLRNMVECWPWDLEPQGRLILAADVVEMPAPYHAGPDKAHDRAGLLLLFSDCLVMLKKKSSPSLTGREFLRELDKPSPAGLLASMTNAAGGPGSWEFAFAGWNALADVRFTEASDGSLVWMTCTSEMKGAHIGEYASSKTPTARCFLLQEAYEGRASRWIEDMVKARIEGRFSEAERESAAWTLRSVRMQDSNLGLHAAVFQEAAEDLIDRRREPASIRVVLDVDRGAKSAPVGHYGVEVVVEIQTRDMRRIGMNTLGLNGKRYSDEIALEDFLPSLTRRIIQLVSGQFNVGNSKLVPALVSYYSKILGGLNMAHKVEKPRSFLSSSPVKMLSNYFGGSTSSVTEAAHNGPKLLQRTPLGNVATLFPSAMPRAASQRDLPPPVGSIKDRHAGADGERPENPLVRLEQTFTGYMASLQARKGYFIARTLLNRSAADELAVNDLYNRLIESPYHLDASAELGTEVVFAAFEKFVRIAWRQQIGPVMTRQALDALQVRASKQVPGDFADFVNFLFADMAPQNRRAFAALIKLLADLLDGCGNDGDRGALTLAFAELLVDAGSAHNYINLLDRLVEDCDRIFDDGGCGAGAGASLQPKGSGGYDSMNSSARHSHKSATGSLTSNTSSLRRKFGLDSLLRQNSKSSDTERPSVWRSLSKHSRNPATGDVLAKVTPAHVSRSRSIDISHAAAGQNKLRRPGSRDRPPIVGAFTSRDDGSQRPASLIQLETIGEPEMEAAAEPPSQKKRRSSLSDLKALMAAASLEDDGEEDTILAGAQRPQTPQPMADSPLMPLMPLMPLRINKQQTAEKFNATPRLLPSPSRIPMSPSQTLSPTQSRRSPRVQKENVAFGSPLEGSHPKLAPAAEVLAAMGPGAPAKSPEPRRPLSKTLSTSQIPTLRPPRVSTAGPVAIPPDSPTRPSTKPSKPPAATPTQSQPRLRLQSPQRLRERLQSEKRAVEDADAALKAELARIAEDMAHVTGARSSQTKTPTTTLSPPAASPSCPNDWEPATELGKLTAAVASLEARLPAALAELAVRQASTQAEVEAALRAAEAKVRAVDQLYREATAENELLYEKFNTELGRIVKALKGKGREDKEELVARAREAGEEVARTKKENARLKREMVSLRALLRAEVGGSGGGT</sequence>
<evidence type="ECO:0000256" key="1">
    <source>
        <dbReference type="SAM" id="Coils"/>
    </source>
</evidence>
<reference evidence="4" key="1">
    <citation type="journal article" date="2023" name="Mol. Plant Microbe Interact.">
        <title>Elucidating the Obligate Nature and Biological Capacity of an Invasive Fungal Corn Pathogen.</title>
        <authorList>
            <person name="MacCready J.S."/>
            <person name="Roggenkamp E.M."/>
            <person name="Gdanetz K."/>
            <person name="Chilvers M.I."/>
        </authorList>
    </citation>
    <scope>NUCLEOTIDE SEQUENCE</scope>
    <source>
        <strain evidence="4">PM02</strain>
    </source>
</reference>